<dbReference type="EMBL" id="JARWAI010000005">
    <property type="protein sequence ID" value="MDR5874776.1"/>
    <property type="molecule type" value="Genomic_DNA"/>
</dbReference>
<reference evidence="13 14" key="1">
    <citation type="submission" date="2023-04" db="EMBL/GenBank/DDBJ databases">
        <title>A long-awaited taxogenomic arrangement of the family Halomonadaceae.</title>
        <authorList>
            <person name="De La Haba R."/>
            <person name="Chuvochina M."/>
            <person name="Wittouck S."/>
            <person name="Arahal D.R."/>
            <person name="Sanchez-Porro C."/>
            <person name="Hugenholtz P."/>
            <person name="Ventosa A."/>
        </authorList>
    </citation>
    <scope>NUCLEOTIDE SEQUENCE [LARGE SCALE GENOMIC DNA]</scope>
    <source>
        <strain evidence="13 14">DSM 18042</strain>
    </source>
</reference>
<evidence type="ECO:0000256" key="10">
    <source>
        <dbReference type="ARBA" id="ARBA00023157"/>
    </source>
</evidence>
<evidence type="ECO:0000256" key="11">
    <source>
        <dbReference type="ARBA" id="ARBA00023444"/>
    </source>
</evidence>
<comment type="pathway">
    <text evidence="11">Porphyrin-containing compound metabolism.</text>
</comment>
<dbReference type="PANTHER" id="PTHR35457">
    <property type="entry name" value="HEME A SYNTHASE"/>
    <property type="match status" value="1"/>
</dbReference>
<evidence type="ECO:0000256" key="12">
    <source>
        <dbReference type="SAM" id="Phobius"/>
    </source>
</evidence>
<evidence type="ECO:0000256" key="9">
    <source>
        <dbReference type="ARBA" id="ARBA00023136"/>
    </source>
</evidence>
<keyword evidence="2" id="KW-1003">Cell membrane</keyword>
<organism evidence="13 14">
    <name type="scientific">Vreelandella gomseomensis</name>
    <dbReference type="NCBI Taxonomy" id="370766"/>
    <lineage>
        <taxon>Bacteria</taxon>
        <taxon>Pseudomonadati</taxon>
        <taxon>Pseudomonadota</taxon>
        <taxon>Gammaproteobacteria</taxon>
        <taxon>Oceanospirillales</taxon>
        <taxon>Halomonadaceae</taxon>
        <taxon>Vreelandella</taxon>
    </lineage>
</organism>
<dbReference type="Proteomes" id="UP001269267">
    <property type="component" value="Unassembled WGS sequence"/>
</dbReference>
<keyword evidence="7" id="KW-0408">Iron</keyword>
<keyword evidence="5 12" id="KW-1133">Transmembrane helix</keyword>
<evidence type="ECO:0000256" key="1">
    <source>
        <dbReference type="ARBA" id="ARBA00004141"/>
    </source>
</evidence>
<evidence type="ECO:0000313" key="13">
    <source>
        <dbReference type="EMBL" id="MDR5874776.1"/>
    </source>
</evidence>
<feature type="transmembrane region" description="Helical" evidence="12">
    <location>
        <begin position="247"/>
        <end position="265"/>
    </location>
</feature>
<dbReference type="InterPro" id="IPR050450">
    <property type="entry name" value="COX15/CtaA_HemeA_synthase"/>
</dbReference>
<sequence length="373" mass="41387">MVDYQRVAIVRGLSFVGVALTALVMLVGAWTRLSDAGLGCPDWPGCYGQWVVPSADDAAVRFPAFPLETSKAWLEMLHRYIATVLGATVLLLLWLGWPLRKMSGYPWRVSLFLMLAVLVQGMFGALTVTLSLWPQVVTLHLLGGMGILLLFVWLYCRLRTFPRGVTSSPRQATACWWLVAALLAGQLALGGWVSSNYAGLSCQGFPSCNGQWWPQMDLGEGFHLTQTVGPNYLHGQLHADARTAIHVAHRVWGGLLGVAILLLWWRQRVETAARGLVGVLSIYCFQVMLGIASVIFWLPLWLALLHTAGAMALTVSFLIAWWRWRHGPLTGRSVRVYGRNIRWPRIWALGASSDNVHARVAVTQSDHRPPQCD</sequence>
<comment type="caution">
    <text evidence="13">The sequence shown here is derived from an EMBL/GenBank/DDBJ whole genome shotgun (WGS) entry which is preliminary data.</text>
</comment>
<dbReference type="Pfam" id="PF02628">
    <property type="entry name" value="COX15-CtaA"/>
    <property type="match status" value="1"/>
</dbReference>
<evidence type="ECO:0000256" key="4">
    <source>
        <dbReference type="ARBA" id="ARBA00022723"/>
    </source>
</evidence>
<evidence type="ECO:0000256" key="3">
    <source>
        <dbReference type="ARBA" id="ARBA00022692"/>
    </source>
</evidence>
<dbReference type="InterPro" id="IPR003780">
    <property type="entry name" value="COX15/CtaA_fam"/>
</dbReference>
<keyword evidence="3 12" id="KW-0812">Transmembrane</keyword>
<feature type="transmembrane region" description="Helical" evidence="12">
    <location>
        <begin position="12"/>
        <end position="33"/>
    </location>
</feature>
<evidence type="ECO:0000256" key="5">
    <source>
        <dbReference type="ARBA" id="ARBA00022989"/>
    </source>
</evidence>
<keyword evidence="10" id="KW-1015">Disulfide bond</keyword>
<dbReference type="RefSeq" id="WP_309767856.1">
    <property type="nucleotide sequence ID" value="NZ_JARWAI010000005.1"/>
</dbReference>
<feature type="transmembrane region" description="Helical" evidence="12">
    <location>
        <begin position="77"/>
        <end position="97"/>
    </location>
</feature>
<keyword evidence="8" id="KW-0350">Heme biosynthesis</keyword>
<evidence type="ECO:0000313" key="14">
    <source>
        <dbReference type="Proteomes" id="UP001269267"/>
    </source>
</evidence>
<keyword evidence="4" id="KW-0479">Metal-binding</keyword>
<keyword evidence="6" id="KW-0560">Oxidoreductase</keyword>
<accession>A0ABU1GB94</accession>
<evidence type="ECO:0000256" key="8">
    <source>
        <dbReference type="ARBA" id="ARBA00023133"/>
    </source>
</evidence>
<feature type="transmembrane region" description="Helical" evidence="12">
    <location>
        <begin position="304"/>
        <end position="322"/>
    </location>
</feature>
<keyword evidence="14" id="KW-1185">Reference proteome</keyword>
<protein>
    <submittedName>
        <fullName evidence="13">COX15/CtaA family protein</fullName>
    </submittedName>
</protein>
<evidence type="ECO:0000256" key="7">
    <source>
        <dbReference type="ARBA" id="ARBA00023004"/>
    </source>
</evidence>
<proteinExistence type="predicted"/>
<feature type="transmembrane region" description="Helical" evidence="12">
    <location>
        <begin position="277"/>
        <end position="298"/>
    </location>
</feature>
<dbReference type="PANTHER" id="PTHR35457:SF1">
    <property type="entry name" value="HEME A SYNTHASE"/>
    <property type="match status" value="1"/>
</dbReference>
<gene>
    <name evidence="13" type="ORF">QC815_07525</name>
</gene>
<evidence type="ECO:0000256" key="2">
    <source>
        <dbReference type="ARBA" id="ARBA00022475"/>
    </source>
</evidence>
<feature type="transmembrane region" description="Helical" evidence="12">
    <location>
        <begin position="176"/>
        <end position="193"/>
    </location>
</feature>
<keyword evidence="9 12" id="KW-0472">Membrane</keyword>
<name>A0ABU1GB94_9GAMM</name>
<feature type="transmembrane region" description="Helical" evidence="12">
    <location>
        <begin position="109"/>
        <end position="133"/>
    </location>
</feature>
<comment type="subcellular location">
    <subcellularLocation>
        <location evidence="1">Membrane</location>
        <topology evidence="1">Multi-pass membrane protein</topology>
    </subcellularLocation>
</comment>
<evidence type="ECO:0000256" key="6">
    <source>
        <dbReference type="ARBA" id="ARBA00023002"/>
    </source>
</evidence>
<feature type="transmembrane region" description="Helical" evidence="12">
    <location>
        <begin position="139"/>
        <end position="156"/>
    </location>
</feature>